<evidence type="ECO:0000256" key="1">
    <source>
        <dbReference type="SAM" id="MobiDB-lite"/>
    </source>
</evidence>
<dbReference type="RefSeq" id="XP_065957446.1">
    <property type="nucleotide sequence ID" value="XM_066099719.1"/>
</dbReference>
<dbReference type="GeneID" id="26236934"/>
<dbReference type="VEuPathDB" id="FungiDB:PDIP_86200"/>
<evidence type="ECO:0000313" key="2">
    <source>
        <dbReference type="EMBL" id="QQK45919.1"/>
    </source>
</evidence>
<feature type="region of interest" description="Disordered" evidence="1">
    <location>
        <begin position="51"/>
        <end position="182"/>
    </location>
</feature>
<reference evidence="2 3" key="1">
    <citation type="submission" date="2020-08" db="EMBL/GenBank/DDBJ databases">
        <title>The completed genome sequence of the pathogenic ascomycete fungus Penicillium digitatum.</title>
        <authorList>
            <person name="Wang M."/>
        </authorList>
    </citation>
    <scope>NUCLEOTIDE SEQUENCE [LARGE SCALE GENOMIC DNA]</scope>
    <source>
        <strain evidence="2 3">PdW03</strain>
    </source>
</reference>
<organism evidence="2 3">
    <name type="scientific">Penicillium digitatum</name>
    <name type="common">Green mold</name>
    <dbReference type="NCBI Taxonomy" id="36651"/>
    <lineage>
        <taxon>Eukaryota</taxon>
        <taxon>Fungi</taxon>
        <taxon>Dikarya</taxon>
        <taxon>Ascomycota</taxon>
        <taxon>Pezizomycotina</taxon>
        <taxon>Eurotiomycetes</taxon>
        <taxon>Eurotiomycetidae</taxon>
        <taxon>Eurotiales</taxon>
        <taxon>Aspergillaceae</taxon>
        <taxon>Penicillium</taxon>
    </lineage>
</organism>
<dbReference type="Proteomes" id="UP000595662">
    <property type="component" value="Chromosome 4"/>
</dbReference>
<evidence type="ECO:0000313" key="3">
    <source>
        <dbReference type="Proteomes" id="UP000595662"/>
    </source>
</evidence>
<feature type="compositionally biased region" description="Low complexity" evidence="1">
    <location>
        <begin position="63"/>
        <end position="77"/>
    </location>
</feature>
<sequence length="223" mass="23692">MSNQSLLQYLSVALPAIPIQGAAPSRNTTNPRYGAGDITQVVTVRTVMLTPELNSGRPGPEQTATTPPVNGVTTTTPPELPDLPEEPPATTEEPPATAEGPPATAEEPPATTEEPPATTEEPPATAEEPPATAEEPPANAEEPPATTEDPPATTEDPPATTEEPPATCKVPSEEPACTTNWSRETRHCSRIASCVCCVCKKEIQHVRNYNRGHRDCTEPQDRH</sequence>
<gene>
    <name evidence="2" type="ORF">Pdw03_0817</name>
</gene>
<dbReference type="AlphaFoldDB" id="A0A7T7BN52"/>
<protein>
    <submittedName>
        <fullName evidence="2">Allantoate permease</fullName>
    </submittedName>
</protein>
<proteinExistence type="predicted"/>
<accession>A0A7T7BN52</accession>
<dbReference type="EMBL" id="CP060777">
    <property type="protein sequence ID" value="QQK45919.1"/>
    <property type="molecule type" value="Genomic_DNA"/>
</dbReference>
<feature type="compositionally biased region" description="Low complexity" evidence="1">
    <location>
        <begin position="88"/>
        <end position="167"/>
    </location>
</feature>
<name>A0A7T7BN52_PENDI</name>